<keyword evidence="6 10" id="KW-0378">Hydrolase</keyword>
<feature type="binding site" evidence="10">
    <location>
        <position position="264"/>
    </location>
    <ligand>
        <name>Zn(2+)</name>
        <dbReference type="ChEBI" id="CHEBI:29105"/>
    </ligand>
</feature>
<dbReference type="InterPro" id="IPR031944">
    <property type="entry name" value="RsgA_N"/>
</dbReference>
<dbReference type="InterPro" id="IPR010914">
    <property type="entry name" value="RsgA_GTPase_dom"/>
</dbReference>
<dbReference type="EC" id="3.6.1.-" evidence="10"/>
<keyword evidence="1 10" id="KW-0963">Cytoplasm</keyword>
<organism evidence="13 14">
    <name type="scientific">Desulfuribacillus alkaliarsenatis</name>
    <dbReference type="NCBI Taxonomy" id="766136"/>
    <lineage>
        <taxon>Bacteria</taxon>
        <taxon>Bacillati</taxon>
        <taxon>Bacillota</taxon>
        <taxon>Desulfuribacillia</taxon>
        <taxon>Desulfuribacillales</taxon>
        <taxon>Desulfuribacillaceae</taxon>
        <taxon>Desulfuribacillus</taxon>
    </lineage>
</organism>
<dbReference type="RefSeq" id="WP_069642031.1">
    <property type="nucleotide sequence ID" value="NZ_MIJE01000001.1"/>
</dbReference>
<feature type="binding site" evidence="10">
    <location>
        <position position="256"/>
    </location>
    <ligand>
        <name>Zn(2+)</name>
        <dbReference type="ChEBI" id="CHEBI:29105"/>
    </ligand>
</feature>
<feature type="binding site" evidence="10">
    <location>
        <begin position="114"/>
        <end position="117"/>
    </location>
    <ligand>
        <name>GTP</name>
        <dbReference type="ChEBI" id="CHEBI:37565"/>
    </ligand>
</feature>
<dbReference type="GO" id="GO:0005525">
    <property type="term" value="F:GTP binding"/>
    <property type="evidence" value="ECO:0007669"/>
    <property type="project" value="UniProtKB-UniRule"/>
</dbReference>
<dbReference type="EMBL" id="MIJE01000001">
    <property type="protein sequence ID" value="OEF98539.1"/>
    <property type="molecule type" value="Genomic_DNA"/>
</dbReference>
<keyword evidence="9 10" id="KW-0342">GTP-binding</keyword>
<keyword evidence="4 10" id="KW-0699">rRNA-binding</keyword>
<dbReference type="PANTHER" id="PTHR32120:SF11">
    <property type="entry name" value="SMALL RIBOSOMAL SUBUNIT BIOGENESIS GTPASE RSGA 1, MITOCHONDRIAL-RELATED"/>
    <property type="match status" value="1"/>
</dbReference>
<evidence type="ECO:0000256" key="9">
    <source>
        <dbReference type="ARBA" id="ARBA00023134"/>
    </source>
</evidence>
<protein>
    <recommendedName>
        <fullName evidence="10">Small ribosomal subunit biogenesis GTPase RsgA</fullName>
        <ecNumber evidence="10">3.6.1.-</ecNumber>
    </recommendedName>
</protein>
<evidence type="ECO:0000256" key="4">
    <source>
        <dbReference type="ARBA" id="ARBA00022730"/>
    </source>
</evidence>
<feature type="binding site" evidence="10">
    <location>
        <position position="251"/>
    </location>
    <ligand>
        <name>Zn(2+)</name>
        <dbReference type="ChEBI" id="CHEBI:29105"/>
    </ligand>
</feature>
<dbReference type="STRING" id="766136.BHF68_02425"/>
<dbReference type="GO" id="GO:0042274">
    <property type="term" value="P:ribosomal small subunit biogenesis"/>
    <property type="evidence" value="ECO:0007669"/>
    <property type="project" value="UniProtKB-UniRule"/>
</dbReference>
<comment type="similarity">
    <text evidence="10">Belongs to the TRAFAC class YlqF/YawG GTPase family. RsgA subfamily.</text>
</comment>
<evidence type="ECO:0000256" key="7">
    <source>
        <dbReference type="ARBA" id="ARBA00022833"/>
    </source>
</evidence>
<dbReference type="GO" id="GO:0046872">
    <property type="term" value="F:metal ion binding"/>
    <property type="evidence" value="ECO:0007669"/>
    <property type="project" value="UniProtKB-KW"/>
</dbReference>
<dbReference type="GO" id="GO:0019843">
    <property type="term" value="F:rRNA binding"/>
    <property type="evidence" value="ECO:0007669"/>
    <property type="project" value="UniProtKB-KW"/>
</dbReference>
<evidence type="ECO:0000256" key="5">
    <source>
        <dbReference type="ARBA" id="ARBA00022741"/>
    </source>
</evidence>
<dbReference type="CDD" id="cd04466">
    <property type="entry name" value="S1_YloQ_GTPase"/>
    <property type="match status" value="1"/>
</dbReference>
<feature type="binding site" evidence="10">
    <location>
        <begin position="168"/>
        <end position="176"/>
    </location>
    <ligand>
        <name>GTP</name>
        <dbReference type="ChEBI" id="CHEBI:37565"/>
    </ligand>
</feature>
<dbReference type="Gene3D" id="1.10.40.50">
    <property type="entry name" value="Probable gtpase engc, domain 3"/>
    <property type="match status" value="1"/>
</dbReference>
<keyword evidence="8 10" id="KW-0694">RNA-binding</keyword>
<feature type="domain" description="CP-type G" evidence="12">
    <location>
        <begin position="65"/>
        <end position="226"/>
    </location>
</feature>
<name>A0A1E5G605_9FIRM</name>
<evidence type="ECO:0000256" key="3">
    <source>
        <dbReference type="ARBA" id="ARBA00022723"/>
    </source>
</evidence>
<dbReference type="OrthoDB" id="9809485at2"/>
<dbReference type="PROSITE" id="PS50936">
    <property type="entry name" value="ENGC_GTPASE"/>
    <property type="match status" value="1"/>
</dbReference>
<comment type="function">
    <text evidence="10">One of several proteins that assist in the late maturation steps of the functional core of the 30S ribosomal subunit. Helps release RbfA from mature subunits. May play a role in the assembly of ribosomal proteins into the subunit. Circularly permuted GTPase that catalyzes slow GTP hydrolysis, GTPase activity is stimulated by the 30S ribosomal subunit.</text>
</comment>
<feature type="binding site" evidence="10">
    <location>
        <position position="258"/>
    </location>
    <ligand>
        <name>Zn(2+)</name>
        <dbReference type="ChEBI" id="CHEBI:29105"/>
    </ligand>
</feature>
<evidence type="ECO:0000256" key="8">
    <source>
        <dbReference type="ARBA" id="ARBA00022884"/>
    </source>
</evidence>
<dbReference type="Gene3D" id="2.40.50.140">
    <property type="entry name" value="Nucleic acid-binding proteins"/>
    <property type="match status" value="1"/>
</dbReference>
<keyword evidence="2 10" id="KW-0690">Ribosome biogenesis</keyword>
<dbReference type="PANTHER" id="PTHR32120">
    <property type="entry name" value="SMALL RIBOSOMAL SUBUNIT BIOGENESIS GTPASE RSGA"/>
    <property type="match status" value="1"/>
</dbReference>
<dbReference type="GO" id="GO:0005737">
    <property type="term" value="C:cytoplasm"/>
    <property type="evidence" value="ECO:0007669"/>
    <property type="project" value="UniProtKB-SubCell"/>
</dbReference>
<feature type="domain" description="EngC GTPase" evidence="11">
    <location>
        <begin position="74"/>
        <end position="224"/>
    </location>
</feature>
<comment type="subcellular location">
    <subcellularLocation>
        <location evidence="10">Cytoplasm</location>
    </subcellularLocation>
</comment>
<keyword evidence="7 10" id="KW-0862">Zinc</keyword>
<evidence type="ECO:0000256" key="1">
    <source>
        <dbReference type="ARBA" id="ARBA00022490"/>
    </source>
</evidence>
<keyword evidence="3 10" id="KW-0479">Metal-binding</keyword>
<comment type="caution">
    <text evidence="13">The sequence shown here is derived from an EMBL/GenBank/DDBJ whole genome shotgun (WGS) entry which is preliminary data.</text>
</comment>
<accession>A0A1E5G605</accession>
<dbReference type="SUPFAM" id="SSF52540">
    <property type="entry name" value="P-loop containing nucleoside triphosphate hydrolases"/>
    <property type="match status" value="1"/>
</dbReference>
<comment type="subunit">
    <text evidence="10">Monomer. Associates with 30S ribosomal subunit, binds 16S rRNA.</text>
</comment>
<dbReference type="CDD" id="cd01854">
    <property type="entry name" value="YjeQ_EngC"/>
    <property type="match status" value="1"/>
</dbReference>
<dbReference type="HAMAP" id="MF_01820">
    <property type="entry name" value="GTPase_RsgA"/>
    <property type="match status" value="1"/>
</dbReference>
<reference evidence="13 14" key="1">
    <citation type="submission" date="2016-09" db="EMBL/GenBank/DDBJ databases">
        <title>Draft genome sequence for the type strain of Desulfuribacillus alkaliarsenatis AHT28, an obligately anaerobic, sulfidogenic bacterium isolated from Russian soda lake sediments.</title>
        <authorList>
            <person name="Abin C.A."/>
            <person name="Hollibaugh J.T."/>
        </authorList>
    </citation>
    <scope>NUCLEOTIDE SEQUENCE [LARGE SCALE GENOMIC DNA]</scope>
    <source>
        <strain evidence="13 14">AHT28</strain>
    </source>
</reference>
<evidence type="ECO:0000313" key="14">
    <source>
        <dbReference type="Proteomes" id="UP000094296"/>
    </source>
</evidence>
<dbReference type="InterPro" id="IPR004881">
    <property type="entry name" value="Ribosome_biogen_GTPase_RsgA"/>
</dbReference>
<dbReference type="InterPro" id="IPR012340">
    <property type="entry name" value="NA-bd_OB-fold"/>
</dbReference>
<dbReference type="Pfam" id="PF03193">
    <property type="entry name" value="RsgA_GTPase"/>
    <property type="match status" value="1"/>
</dbReference>
<evidence type="ECO:0000313" key="13">
    <source>
        <dbReference type="EMBL" id="OEF98539.1"/>
    </source>
</evidence>
<dbReference type="InterPro" id="IPR027417">
    <property type="entry name" value="P-loop_NTPase"/>
</dbReference>
<evidence type="ECO:0000256" key="10">
    <source>
        <dbReference type="HAMAP-Rule" id="MF_01820"/>
    </source>
</evidence>
<dbReference type="Gene3D" id="3.40.50.300">
    <property type="entry name" value="P-loop containing nucleotide triphosphate hydrolases"/>
    <property type="match status" value="1"/>
</dbReference>
<proteinExistence type="inferred from homology"/>
<dbReference type="Pfam" id="PF16745">
    <property type="entry name" value="RsgA_N"/>
    <property type="match status" value="1"/>
</dbReference>
<sequence length="298" mass="33671">MSEGTIVKALSGFFYVQDDEDKQIYECRGRGILKKNNVSPLVGDYVNYTSLPGNQGVIEEIKPRKNEFFRPKVANVDQVLLVFTHIEPAWNQRLLDRFIVMAESVDVEAVLVINKIDMLNQEQQLDMETNRQLYEGLGYRVILTSAESGDGKAELLDALKDKISMFSGQSGVGKSSLLNMLDPGLELKTGDISNKLKRGKHTTRHVELFPLANGGYVVDTPGFSQIDLSIIGDSSLIAKFFREINEVGEHCKYRGCTHTAEDSCKVIEYVEQGKIDAQRYKHYTELVEEINDYNKNKY</sequence>
<dbReference type="InterPro" id="IPR030378">
    <property type="entry name" value="G_CP_dom"/>
</dbReference>
<evidence type="ECO:0000256" key="2">
    <source>
        <dbReference type="ARBA" id="ARBA00022517"/>
    </source>
</evidence>
<evidence type="ECO:0000256" key="6">
    <source>
        <dbReference type="ARBA" id="ARBA00022801"/>
    </source>
</evidence>
<dbReference type="PROSITE" id="PS51721">
    <property type="entry name" value="G_CP"/>
    <property type="match status" value="1"/>
</dbReference>
<dbReference type="GO" id="GO:0003924">
    <property type="term" value="F:GTPase activity"/>
    <property type="evidence" value="ECO:0007669"/>
    <property type="project" value="UniProtKB-UniRule"/>
</dbReference>
<gene>
    <name evidence="10" type="primary">rsgA</name>
    <name evidence="13" type="ORF">BHF68_02425</name>
</gene>
<dbReference type="AlphaFoldDB" id="A0A1E5G605"/>
<dbReference type="Proteomes" id="UP000094296">
    <property type="component" value="Unassembled WGS sequence"/>
</dbReference>
<keyword evidence="5 10" id="KW-0547">Nucleotide-binding</keyword>
<dbReference type="NCBIfam" id="TIGR00157">
    <property type="entry name" value="ribosome small subunit-dependent GTPase A"/>
    <property type="match status" value="1"/>
</dbReference>
<evidence type="ECO:0000259" key="12">
    <source>
        <dbReference type="PROSITE" id="PS51721"/>
    </source>
</evidence>
<keyword evidence="14" id="KW-1185">Reference proteome</keyword>
<dbReference type="SUPFAM" id="SSF50249">
    <property type="entry name" value="Nucleic acid-binding proteins"/>
    <property type="match status" value="1"/>
</dbReference>
<comment type="cofactor">
    <cofactor evidence="10">
        <name>Zn(2+)</name>
        <dbReference type="ChEBI" id="CHEBI:29105"/>
    </cofactor>
    <text evidence="10">Binds 1 zinc ion per subunit.</text>
</comment>
<evidence type="ECO:0000259" key="11">
    <source>
        <dbReference type="PROSITE" id="PS50936"/>
    </source>
</evidence>